<evidence type="ECO:0000313" key="2">
    <source>
        <dbReference type="Proteomes" id="UP001596072"/>
    </source>
</evidence>
<dbReference type="EMBL" id="JBHSNS010000011">
    <property type="protein sequence ID" value="MFC5730861.1"/>
    <property type="molecule type" value="Genomic_DNA"/>
</dbReference>
<organism evidence="1 2">
    <name type="scientific">Nocardioides vastitatis</name>
    <dbReference type="NCBI Taxonomy" id="2568655"/>
    <lineage>
        <taxon>Bacteria</taxon>
        <taxon>Bacillati</taxon>
        <taxon>Actinomycetota</taxon>
        <taxon>Actinomycetes</taxon>
        <taxon>Propionibacteriales</taxon>
        <taxon>Nocardioidaceae</taxon>
        <taxon>Nocardioides</taxon>
    </lineage>
</organism>
<proteinExistence type="predicted"/>
<dbReference type="RefSeq" id="WP_136432148.1">
    <property type="nucleotide sequence ID" value="NZ_JBHSNS010000011.1"/>
</dbReference>
<evidence type="ECO:0000313" key="1">
    <source>
        <dbReference type="EMBL" id="MFC5730861.1"/>
    </source>
</evidence>
<accession>A0ABW0ZMP2</accession>
<dbReference type="Proteomes" id="UP001596072">
    <property type="component" value="Unassembled WGS sequence"/>
</dbReference>
<reference evidence="2" key="1">
    <citation type="journal article" date="2019" name="Int. J. Syst. Evol. Microbiol.">
        <title>The Global Catalogue of Microorganisms (GCM) 10K type strain sequencing project: providing services to taxonomists for standard genome sequencing and annotation.</title>
        <authorList>
            <consortium name="The Broad Institute Genomics Platform"/>
            <consortium name="The Broad Institute Genome Sequencing Center for Infectious Disease"/>
            <person name="Wu L."/>
            <person name="Ma J."/>
        </authorList>
    </citation>
    <scope>NUCLEOTIDE SEQUENCE [LARGE SCALE GENOMIC DNA]</scope>
    <source>
        <strain evidence="2">YIM 94188</strain>
    </source>
</reference>
<comment type="caution">
    <text evidence="1">The sequence shown here is derived from an EMBL/GenBank/DDBJ whole genome shotgun (WGS) entry which is preliminary data.</text>
</comment>
<protein>
    <recommendedName>
        <fullName evidence="3">DUF2087 domain-containing protein</fullName>
    </recommendedName>
</protein>
<name>A0ABW0ZMP2_9ACTN</name>
<sequence length="81" mass="9248">MEAERTRRQVRRELTDRLMVEYAGAVPAGQVLAAVVRIDRLLSSYHPSAADRMALCEELVRHRLVERIARTHQPRLARAAS</sequence>
<gene>
    <name evidence="1" type="ORF">ACFPQB_18210</name>
</gene>
<evidence type="ECO:0008006" key="3">
    <source>
        <dbReference type="Google" id="ProtNLM"/>
    </source>
</evidence>
<keyword evidence="2" id="KW-1185">Reference proteome</keyword>